<evidence type="ECO:0000313" key="5">
    <source>
        <dbReference type="Proteomes" id="UP000250831"/>
    </source>
</evidence>
<keyword evidence="1" id="KW-0812">Transmembrane</keyword>
<evidence type="ECO:0008006" key="6">
    <source>
        <dbReference type="Google" id="ProtNLM"/>
    </source>
</evidence>
<evidence type="ECO:0000256" key="1">
    <source>
        <dbReference type="SAM" id="Phobius"/>
    </source>
</evidence>
<feature type="domain" description="FecR protein" evidence="2">
    <location>
        <begin position="174"/>
        <end position="269"/>
    </location>
</feature>
<protein>
    <recommendedName>
        <fullName evidence="6">Anti-sigma factor</fullName>
    </recommendedName>
</protein>
<dbReference type="Gene3D" id="3.55.50.30">
    <property type="match status" value="1"/>
</dbReference>
<dbReference type="InterPro" id="IPR032508">
    <property type="entry name" value="FecR_C"/>
</dbReference>
<evidence type="ECO:0000259" key="3">
    <source>
        <dbReference type="Pfam" id="PF16344"/>
    </source>
</evidence>
<dbReference type="AlphaFoldDB" id="A0A363NYM0"/>
<dbReference type="Proteomes" id="UP000250831">
    <property type="component" value="Unassembled WGS sequence"/>
</dbReference>
<dbReference type="PIRSF" id="PIRSF018266">
    <property type="entry name" value="FecR"/>
    <property type="match status" value="1"/>
</dbReference>
<keyword evidence="1" id="KW-0472">Membrane</keyword>
<dbReference type="Pfam" id="PF04773">
    <property type="entry name" value="FecR"/>
    <property type="match status" value="1"/>
</dbReference>
<organism evidence="4 5">
    <name type="scientific">Sphingobacterium athyrii</name>
    <dbReference type="NCBI Taxonomy" id="2152717"/>
    <lineage>
        <taxon>Bacteria</taxon>
        <taxon>Pseudomonadati</taxon>
        <taxon>Bacteroidota</taxon>
        <taxon>Sphingobacteriia</taxon>
        <taxon>Sphingobacteriales</taxon>
        <taxon>Sphingobacteriaceae</taxon>
        <taxon>Sphingobacterium</taxon>
    </lineage>
</organism>
<dbReference type="RefSeq" id="WP_108632115.1">
    <property type="nucleotide sequence ID" value="NZ_QCXX01000001.1"/>
</dbReference>
<dbReference type="OrthoDB" id="1097347at2"/>
<evidence type="ECO:0000313" key="4">
    <source>
        <dbReference type="EMBL" id="PUV25808.1"/>
    </source>
</evidence>
<comment type="caution">
    <text evidence="4">The sequence shown here is derived from an EMBL/GenBank/DDBJ whole genome shotgun (WGS) entry which is preliminary data.</text>
</comment>
<dbReference type="GO" id="GO:0016989">
    <property type="term" value="F:sigma factor antagonist activity"/>
    <property type="evidence" value="ECO:0007669"/>
    <property type="project" value="TreeGrafter"/>
</dbReference>
<feature type="domain" description="Protein FecR C-terminal" evidence="3">
    <location>
        <begin position="309"/>
        <end position="378"/>
    </location>
</feature>
<dbReference type="InterPro" id="IPR012373">
    <property type="entry name" value="Ferrdict_sens_TM"/>
</dbReference>
<name>A0A363NYM0_9SPHI</name>
<dbReference type="Pfam" id="PF16344">
    <property type="entry name" value="FecR_C"/>
    <property type="match status" value="1"/>
</dbReference>
<feature type="transmembrane region" description="Helical" evidence="1">
    <location>
        <begin position="78"/>
        <end position="98"/>
    </location>
</feature>
<keyword evidence="1" id="KW-1133">Transmembrane helix</keyword>
<evidence type="ECO:0000259" key="2">
    <source>
        <dbReference type="Pfam" id="PF04773"/>
    </source>
</evidence>
<dbReference type="EMBL" id="QCXX01000001">
    <property type="protein sequence ID" value="PUV25808.1"/>
    <property type="molecule type" value="Genomic_DNA"/>
</dbReference>
<dbReference type="InterPro" id="IPR006860">
    <property type="entry name" value="FecR"/>
</dbReference>
<keyword evidence="5" id="KW-1185">Reference proteome</keyword>
<dbReference type="PANTHER" id="PTHR30273:SF2">
    <property type="entry name" value="PROTEIN FECR"/>
    <property type="match status" value="1"/>
</dbReference>
<dbReference type="Gene3D" id="2.60.120.1440">
    <property type="match status" value="1"/>
</dbReference>
<accession>A0A363NYM0</accession>
<dbReference type="PANTHER" id="PTHR30273">
    <property type="entry name" value="PERIPLASMIC SIGNAL SENSOR AND SIGMA FACTOR ACTIVATOR FECR-RELATED"/>
    <property type="match status" value="1"/>
</dbReference>
<gene>
    <name evidence="4" type="ORF">DCO56_02205</name>
</gene>
<reference evidence="4 5" key="1">
    <citation type="submission" date="2018-04" db="EMBL/GenBank/DDBJ databases">
        <title>Sphingobacterium sp. M46 Genome.</title>
        <authorList>
            <person name="Cheng J."/>
            <person name="Li Y."/>
        </authorList>
    </citation>
    <scope>NUCLEOTIDE SEQUENCE [LARGE SCALE GENOMIC DNA]</scope>
    <source>
        <strain evidence="4 5">M46</strain>
    </source>
</reference>
<proteinExistence type="predicted"/>
<sequence>MKKPEIIDLIKKILRKQSSEDEVREVDHRLLDAYHDTTWDEGKFGPAENIEKQIKLNVEQLIQAEAGNTKKTSIFLRYLPYAASLLLAVSSIAGYYFFKGRKADLQATNQQAYLNPGTEKASLKNSDGSSLDLQQQQVGDTVPFGKLLFKIDQEGIISYQAKTGKKDMEAQLVTLATPKGGKYQINLEDGTKVWLNAESSLIFPEHFAADRRLVQVKGEAYFEVAESKHKPFIVAGNGFGIRVLGTKFNVSDRDNLHVAKVALLQGSVRLTSKTGQTMLKPGERAKISTSGVQIDQFDAESEIAWKNNYFIYKDENIKTIMADVAQWYDAEVIFQGNDWDDVNLKMKVSRRENIEEILSLLELTKSIKFKVVERRIYVTKR</sequence>